<dbReference type="GO" id="GO:0034967">
    <property type="term" value="C:Set3 complex"/>
    <property type="evidence" value="ECO:0007669"/>
    <property type="project" value="TreeGrafter"/>
</dbReference>
<keyword evidence="4" id="KW-0156">Chromatin regulator</keyword>
<dbReference type="SUPFAM" id="SSF82199">
    <property type="entry name" value="SET domain"/>
    <property type="match status" value="1"/>
</dbReference>
<dbReference type="Proteomes" id="UP000803884">
    <property type="component" value="Unassembled WGS sequence"/>
</dbReference>
<evidence type="ECO:0000256" key="2">
    <source>
        <dbReference type="ARBA" id="ARBA00022771"/>
    </source>
</evidence>
<feature type="compositionally biased region" description="Polar residues" evidence="5">
    <location>
        <begin position="858"/>
        <end position="870"/>
    </location>
</feature>
<dbReference type="Pfam" id="PF00628">
    <property type="entry name" value="PHD"/>
    <property type="match status" value="1"/>
</dbReference>
<dbReference type="PANTHER" id="PTHR46462:SF3">
    <property type="entry name" value="UPSET, ISOFORM A"/>
    <property type="match status" value="1"/>
</dbReference>
<feature type="region of interest" description="Disordered" evidence="5">
    <location>
        <begin position="468"/>
        <end position="684"/>
    </location>
</feature>
<feature type="compositionally biased region" description="Basic and acidic residues" evidence="5">
    <location>
        <begin position="554"/>
        <end position="576"/>
    </location>
</feature>
<gene>
    <name evidence="7" type="ORF">WHR41_05458</name>
</gene>
<feature type="domain" description="SET" evidence="6">
    <location>
        <begin position="239"/>
        <end position="415"/>
    </location>
</feature>
<evidence type="ECO:0000256" key="5">
    <source>
        <dbReference type="SAM" id="MobiDB-lite"/>
    </source>
</evidence>
<organism evidence="7 8">
    <name type="scientific">Cladosporium halotolerans</name>
    <dbReference type="NCBI Taxonomy" id="1052096"/>
    <lineage>
        <taxon>Eukaryota</taxon>
        <taxon>Fungi</taxon>
        <taxon>Dikarya</taxon>
        <taxon>Ascomycota</taxon>
        <taxon>Pezizomycotina</taxon>
        <taxon>Dothideomycetes</taxon>
        <taxon>Dothideomycetidae</taxon>
        <taxon>Cladosporiales</taxon>
        <taxon>Cladosporiaceae</taxon>
        <taxon>Cladosporium</taxon>
    </lineage>
</organism>
<keyword evidence="2" id="KW-0863">Zinc-finger</keyword>
<dbReference type="InterPro" id="IPR001965">
    <property type="entry name" value="Znf_PHD"/>
</dbReference>
<reference evidence="7 8" key="1">
    <citation type="journal article" date="2020" name="Microbiol. Resour. Announc.">
        <title>Draft Genome Sequence of a Cladosporium Species Isolated from the Mesophotic Ascidian Didemnum maculosum.</title>
        <authorList>
            <person name="Gioti A."/>
            <person name="Siaperas R."/>
            <person name="Nikolaivits E."/>
            <person name="Le Goff G."/>
            <person name="Ouazzani J."/>
            <person name="Kotoulas G."/>
            <person name="Topakas E."/>
        </authorList>
    </citation>
    <scope>NUCLEOTIDE SEQUENCE [LARGE SCALE GENOMIC DNA]</scope>
    <source>
        <strain evidence="7 8">TM138-S3</strain>
    </source>
</reference>
<dbReference type="GO" id="GO:0070210">
    <property type="term" value="C:Rpd3L-Expanded complex"/>
    <property type="evidence" value="ECO:0007669"/>
    <property type="project" value="TreeGrafter"/>
</dbReference>
<proteinExistence type="predicted"/>
<feature type="region of interest" description="Disordered" evidence="5">
    <location>
        <begin position="711"/>
        <end position="975"/>
    </location>
</feature>
<name>A0AB34KNG8_9PEZI</name>
<dbReference type="GO" id="GO:0008270">
    <property type="term" value="F:zinc ion binding"/>
    <property type="evidence" value="ECO:0007669"/>
    <property type="project" value="UniProtKB-KW"/>
</dbReference>
<feature type="compositionally biased region" description="Basic residues" evidence="5">
    <location>
        <begin position="128"/>
        <end position="137"/>
    </location>
</feature>
<feature type="compositionally biased region" description="Polar residues" evidence="5">
    <location>
        <begin position="178"/>
        <end position="187"/>
    </location>
</feature>
<evidence type="ECO:0000259" key="6">
    <source>
        <dbReference type="PROSITE" id="PS50280"/>
    </source>
</evidence>
<dbReference type="InterPro" id="IPR001214">
    <property type="entry name" value="SET_dom"/>
</dbReference>
<comment type="caution">
    <text evidence="7">The sequence shown here is derived from an EMBL/GenBank/DDBJ whole genome shotgun (WGS) entry which is preliminary data.</text>
</comment>
<feature type="compositionally biased region" description="Polar residues" evidence="5">
    <location>
        <begin position="591"/>
        <end position="630"/>
    </location>
</feature>
<feature type="compositionally biased region" description="Basic and acidic residues" evidence="5">
    <location>
        <begin position="905"/>
        <end position="924"/>
    </location>
</feature>
<feature type="region of interest" description="Disordered" evidence="5">
    <location>
        <begin position="118"/>
        <end position="212"/>
    </location>
</feature>
<feature type="compositionally biased region" description="Polar residues" evidence="5">
    <location>
        <begin position="494"/>
        <end position="509"/>
    </location>
</feature>
<keyword evidence="1" id="KW-0479">Metal-binding</keyword>
<evidence type="ECO:0000313" key="7">
    <source>
        <dbReference type="EMBL" id="KAL1586320.1"/>
    </source>
</evidence>
<dbReference type="Gene3D" id="2.170.270.10">
    <property type="entry name" value="SET domain"/>
    <property type="match status" value="1"/>
</dbReference>
<feature type="compositionally biased region" description="Basic and acidic residues" evidence="5">
    <location>
        <begin position="761"/>
        <end position="788"/>
    </location>
</feature>
<sequence length="975" mass="106051">MTDTFRPTAVTGQDVKPFSGRIASPDDYAHLAHQQQLPDDIEEEDDGQINCICGFNEDDGNTVACDTCNKWQHIICYYPQYGDSLPDELQHWCVECRPERPVNAQAAHVRQREARAERYALQNGNKRQTSKSHKKKTKDAPGAAATNGWPLDKSRHDRNSASPRDQQPPAKRPKTSHRTSNSTTNPLQVPKDRKRNNGSSTNHRRSVSRSPDALFPMYSADFIRIYREDDYNVPHTNVPDIQLYSSMQKWLTNPDECFEVTGGVEPHNVFQRWDGDISIIDGVPSFEIRERRDPTYKTPDGQPAMWRYATVSEPLATHACIGELRGHLTWKGDYIEDPATRWSTLRHPEPFVFLHSQLPICIDARNEGTPVRYIRRSCSPNAELKIIITGPADYHFCFIATRDIEAGEEIAIAWDVNSGLSGLNARHSGNISQKDMSGISSWVSTILANCGPCACSRGESCLMSRFDRRDPTVDPETEPAKIPKQPGRKKKAGSQISPVNTHAVNSRSGSEARRVDVDDEPTDSRSTSGSADRGSASRDITPNTHYSTSGTTEMSERERRKLARVEELFSKQDEQATSKQSKKKRSSGGSALNTPSTTTPKQPSLPSTSSSRYADAGTSRQSGLPPAKSSSGKRPKPATKTSASGKPSTKRSRTPKPAYVHSGVQCDMSDEEASQAQEPPRVRRPFISLHQRLLERCARNNAISKEVRLKIRAKTAEAETKMDVDVKPSERVKSASPAPNPDDTKKPEVEDPPSLPTNEDVEMKDSGEDGVESSKQEDEGPKDDETPAKEPPALSSPQTSHLPSDPPAPDQPSEAPDSDQGPPPDQAPPIPTTDAAKAPDMSLSMPPPPVNPFAAGQQPPSSSGTNSALVQSPAAAGPAGPIFSPSVTAAVAPNPTRKKLSLSDYTKRSKAKEQPSDSKPDRESSPASVASGPTSAAGPPALQASSSEIKSAQEGGSAVAEEDVKMDDAGTPSNS</sequence>
<dbReference type="SUPFAM" id="SSF57903">
    <property type="entry name" value="FYVE/PHD zinc finger"/>
    <property type="match status" value="1"/>
</dbReference>
<dbReference type="RefSeq" id="XP_069229425.1">
    <property type="nucleotide sequence ID" value="XM_069374063.1"/>
</dbReference>
<keyword evidence="3" id="KW-0862">Zinc</keyword>
<dbReference type="PANTHER" id="PTHR46462">
    <property type="entry name" value="UPSET, ISOFORM A"/>
    <property type="match status" value="1"/>
</dbReference>
<feature type="compositionally biased region" description="Low complexity" evidence="5">
    <location>
        <begin position="925"/>
        <end position="941"/>
    </location>
</feature>
<dbReference type="Gene3D" id="3.30.40.10">
    <property type="entry name" value="Zinc/RING finger domain, C3HC4 (zinc finger)"/>
    <property type="match status" value="1"/>
</dbReference>
<feature type="compositionally biased region" description="Polar residues" evidence="5">
    <location>
        <begin position="538"/>
        <end position="553"/>
    </location>
</feature>
<dbReference type="PROSITE" id="PS50280">
    <property type="entry name" value="SET"/>
    <property type="match status" value="1"/>
</dbReference>
<dbReference type="EMBL" id="JAAQHG020000015">
    <property type="protein sequence ID" value="KAL1586320.1"/>
    <property type="molecule type" value="Genomic_DNA"/>
</dbReference>
<dbReference type="GO" id="GO:0006355">
    <property type="term" value="P:regulation of DNA-templated transcription"/>
    <property type="evidence" value="ECO:0007669"/>
    <property type="project" value="TreeGrafter"/>
</dbReference>
<dbReference type="InterPro" id="IPR019787">
    <property type="entry name" value="Znf_PHD-finger"/>
</dbReference>
<feature type="compositionally biased region" description="Pro residues" evidence="5">
    <location>
        <begin position="821"/>
        <end position="831"/>
    </location>
</feature>
<evidence type="ECO:0000256" key="3">
    <source>
        <dbReference type="ARBA" id="ARBA00022833"/>
    </source>
</evidence>
<dbReference type="InterPro" id="IPR011011">
    <property type="entry name" value="Znf_FYVE_PHD"/>
</dbReference>
<dbReference type="InterPro" id="IPR046341">
    <property type="entry name" value="SET_dom_sf"/>
</dbReference>
<dbReference type="GO" id="GO:0006325">
    <property type="term" value="P:chromatin organization"/>
    <property type="evidence" value="ECO:0007669"/>
    <property type="project" value="UniProtKB-KW"/>
</dbReference>
<keyword evidence="8" id="KW-1185">Reference proteome</keyword>
<feature type="compositionally biased region" description="Basic and acidic residues" evidence="5">
    <location>
        <begin position="711"/>
        <end position="733"/>
    </location>
</feature>
<dbReference type="InterPro" id="IPR013083">
    <property type="entry name" value="Znf_RING/FYVE/PHD"/>
</dbReference>
<dbReference type="SMART" id="SM00249">
    <property type="entry name" value="PHD"/>
    <property type="match status" value="1"/>
</dbReference>
<dbReference type="AlphaFoldDB" id="A0AB34KNG8"/>
<dbReference type="SMART" id="SM00317">
    <property type="entry name" value="SET"/>
    <property type="match status" value="1"/>
</dbReference>
<accession>A0AB34KNG8</accession>
<evidence type="ECO:0000256" key="1">
    <source>
        <dbReference type="ARBA" id="ARBA00022723"/>
    </source>
</evidence>
<protein>
    <recommendedName>
        <fullName evidence="6">SET domain-containing protein</fullName>
    </recommendedName>
</protein>
<dbReference type="GeneID" id="96006901"/>
<evidence type="ECO:0000313" key="8">
    <source>
        <dbReference type="Proteomes" id="UP000803884"/>
    </source>
</evidence>
<feature type="compositionally biased region" description="Basic residues" evidence="5">
    <location>
        <begin position="192"/>
        <end position="207"/>
    </location>
</feature>
<evidence type="ECO:0000256" key="4">
    <source>
        <dbReference type="ARBA" id="ARBA00022853"/>
    </source>
</evidence>
<dbReference type="Pfam" id="PF00856">
    <property type="entry name" value="SET"/>
    <property type="match status" value="1"/>
</dbReference>